<protein>
    <recommendedName>
        <fullName evidence="6">FMN dependent NADH:quinone oxidoreductase</fullName>
        <ecNumber evidence="6">1.6.5.-</ecNumber>
    </recommendedName>
    <alternativeName>
        <fullName evidence="6">Azo-dye reductase</fullName>
    </alternativeName>
    <alternativeName>
        <fullName evidence="6">FMN-dependent NADH-azo compound oxidoreductase</fullName>
    </alternativeName>
    <alternativeName>
        <fullName evidence="6">FMN-dependent NADH-azoreductase</fullName>
        <ecNumber evidence="6">1.7.1.17</ecNumber>
    </alternativeName>
</protein>
<gene>
    <name evidence="6" type="primary">azoR</name>
    <name evidence="8" type="ORF">SAMN05421788_11864</name>
</gene>
<comment type="cofactor">
    <cofactor evidence="6">
        <name>FMN</name>
        <dbReference type="ChEBI" id="CHEBI:58210"/>
    </cofactor>
    <text evidence="6">Binds 1 FMN per subunit.</text>
</comment>
<dbReference type="RefSeq" id="WP_076382939.1">
    <property type="nucleotide sequence ID" value="NZ_AP017422.1"/>
</dbReference>
<comment type="function">
    <text evidence="6">Also exhibits azoreductase activity. Catalyzes the reductive cleavage of the azo bond in aromatic azo compounds to the corresponding amines.</text>
</comment>
<keyword evidence="4 6" id="KW-0520">NAD</keyword>
<feature type="binding site" evidence="6">
    <location>
        <position position="9"/>
    </location>
    <ligand>
        <name>FMN</name>
        <dbReference type="ChEBI" id="CHEBI:58210"/>
    </ligand>
</feature>
<dbReference type="Proteomes" id="UP000186917">
    <property type="component" value="Unassembled WGS sequence"/>
</dbReference>
<evidence type="ECO:0000256" key="4">
    <source>
        <dbReference type="ARBA" id="ARBA00023027"/>
    </source>
</evidence>
<dbReference type="AlphaFoldDB" id="A0A173MBB1"/>
<evidence type="ECO:0000259" key="7">
    <source>
        <dbReference type="Pfam" id="PF02525"/>
    </source>
</evidence>
<organism evidence="8 9">
    <name type="scientific">Filimonas lacunae</name>
    <dbReference type="NCBI Taxonomy" id="477680"/>
    <lineage>
        <taxon>Bacteria</taxon>
        <taxon>Pseudomonadati</taxon>
        <taxon>Bacteroidota</taxon>
        <taxon>Chitinophagia</taxon>
        <taxon>Chitinophagales</taxon>
        <taxon>Chitinophagaceae</taxon>
        <taxon>Filimonas</taxon>
    </lineage>
</organism>
<dbReference type="PANTHER" id="PTHR43741:SF4">
    <property type="entry name" value="FMN-DEPENDENT NADH:QUINONE OXIDOREDUCTASE"/>
    <property type="match status" value="1"/>
</dbReference>
<dbReference type="InterPro" id="IPR029039">
    <property type="entry name" value="Flavoprotein-like_sf"/>
</dbReference>
<dbReference type="InterPro" id="IPR023048">
    <property type="entry name" value="NADH:quinone_OxRdtase_FMN_depd"/>
</dbReference>
<dbReference type="GO" id="GO:0016655">
    <property type="term" value="F:oxidoreductase activity, acting on NAD(P)H, quinone or similar compound as acceptor"/>
    <property type="evidence" value="ECO:0007669"/>
    <property type="project" value="InterPro"/>
</dbReference>
<dbReference type="KEGG" id="fln:FLA_0816"/>
<keyword evidence="2 6" id="KW-0288">FMN</keyword>
<dbReference type="GO" id="GO:0010181">
    <property type="term" value="F:FMN binding"/>
    <property type="evidence" value="ECO:0007669"/>
    <property type="project" value="UniProtKB-UniRule"/>
</dbReference>
<dbReference type="Gene3D" id="3.40.50.360">
    <property type="match status" value="1"/>
</dbReference>
<accession>A0A173MBB1</accession>
<dbReference type="HAMAP" id="MF_01216">
    <property type="entry name" value="Azoreductase_type1"/>
    <property type="match status" value="1"/>
</dbReference>
<comment type="subunit">
    <text evidence="6">Homodimer.</text>
</comment>
<evidence type="ECO:0000256" key="2">
    <source>
        <dbReference type="ARBA" id="ARBA00022643"/>
    </source>
</evidence>
<dbReference type="InterPro" id="IPR050104">
    <property type="entry name" value="FMN-dep_NADH:Q_OxRdtase_AzoR1"/>
</dbReference>
<dbReference type="SUPFAM" id="SSF52218">
    <property type="entry name" value="Flavoproteins"/>
    <property type="match status" value="1"/>
</dbReference>
<dbReference type="OrthoDB" id="9805013at2"/>
<comment type="catalytic activity">
    <reaction evidence="5">
        <text>N,N-dimethyl-1,4-phenylenediamine + anthranilate + 2 NAD(+) = 2-(4-dimethylaminophenyl)diazenylbenzoate + 2 NADH + 2 H(+)</text>
        <dbReference type="Rhea" id="RHEA:55872"/>
        <dbReference type="ChEBI" id="CHEBI:15378"/>
        <dbReference type="ChEBI" id="CHEBI:15783"/>
        <dbReference type="ChEBI" id="CHEBI:16567"/>
        <dbReference type="ChEBI" id="CHEBI:57540"/>
        <dbReference type="ChEBI" id="CHEBI:57945"/>
        <dbReference type="ChEBI" id="CHEBI:71579"/>
        <dbReference type="EC" id="1.7.1.17"/>
    </reaction>
    <physiologicalReaction direction="right-to-left" evidence="5">
        <dbReference type="Rhea" id="RHEA:55874"/>
    </physiologicalReaction>
</comment>
<evidence type="ECO:0000256" key="1">
    <source>
        <dbReference type="ARBA" id="ARBA00022630"/>
    </source>
</evidence>
<dbReference type="Pfam" id="PF02525">
    <property type="entry name" value="Flavodoxin_2"/>
    <property type="match status" value="1"/>
</dbReference>
<proteinExistence type="inferred from homology"/>
<evidence type="ECO:0000256" key="6">
    <source>
        <dbReference type="HAMAP-Rule" id="MF_01216"/>
    </source>
</evidence>
<comment type="caution">
    <text evidence="6">Lacks conserved residue(s) required for the propagation of feature annotation.</text>
</comment>
<comment type="similarity">
    <text evidence="6">Belongs to the azoreductase type 1 family.</text>
</comment>
<keyword evidence="1 6" id="KW-0285">Flavoprotein</keyword>
<comment type="function">
    <text evidence="6">Quinone reductase that provides resistance to thiol-specific stress caused by electrophilic quinones.</text>
</comment>
<evidence type="ECO:0000313" key="9">
    <source>
        <dbReference type="Proteomes" id="UP000186917"/>
    </source>
</evidence>
<feature type="domain" description="Flavodoxin-like fold" evidence="7">
    <location>
        <begin position="1"/>
        <end position="193"/>
    </location>
</feature>
<dbReference type="GO" id="GO:0016652">
    <property type="term" value="F:oxidoreductase activity, acting on NAD(P)H as acceptor"/>
    <property type="evidence" value="ECO:0007669"/>
    <property type="project" value="UniProtKB-UniRule"/>
</dbReference>
<dbReference type="EC" id="1.7.1.17" evidence="6"/>
<dbReference type="EC" id="1.6.5.-" evidence="6"/>
<dbReference type="GO" id="GO:0009055">
    <property type="term" value="F:electron transfer activity"/>
    <property type="evidence" value="ECO:0007669"/>
    <property type="project" value="UniProtKB-UniRule"/>
</dbReference>
<sequence length="197" mass="21067">MKVLSVISSPRGAASNSIKLANAIIEKLQAANPAATVVVKDLTQTPFPHLEESHLNAFFTPAEKHSEENKMAIRHSNEAIQQLMEADVLVIGAPMYNFGISSTLKAWIDHICRAGITFRYTANGPEGLVKGKKVYVAVATGGVYSGDLQAMDFVAPYLKTVLGFIGITDVAFVKAEGFAMSGLQDTALETAINSIVL</sequence>
<feature type="binding site" evidence="6">
    <location>
        <begin position="15"/>
        <end position="17"/>
    </location>
    <ligand>
        <name>FMN</name>
        <dbReference type="ChEBI" id="CHEBI:58210"/>
    </ligand>
</feature>
<name>A0A173MBB1_9BACT</name>
<comment type="catalytic activity">
    <reaction evidence="6">
        <text>2 a quinone + NADH + H(+) = 2 a 1,4-benzosemiquinone + NAD(+)</text>
        <dbReference type="Rhea" id="RHEA:65952"/>
        <dbReference type="ChEBI" id="CHEBI:15378"/>
        <dbReference type="ChEBI" id="CHEBI:57540"/>
        <dbReference type="ChEBI" id="CHEBI:57945"/>
        <dbReference type="ChEBI" id="CHEBI:132124"/>
        <dbReference type="ChEBI" id="CHEBI:134225"/>
    </reaction>
</comment>
<feature type="binding site" evidence="6">
    <location>
        <begin position="95"/>
        <end position="98"/>
    </location>
    <ligand>
        <name>FMN</name>
        <dbReference type="ChEBI" id="CHEBI:58210"/>
    </ligand>
</feature>
<dbReference type="EMBL" id="FTOR01000018">
    <property type="protein sequence ID" value="SIT34720.1"/>
    <property type="molecule type" value="Genomic_DNA"/>
</dbReference>
<evidence type="ECO:0000256" key="3">
    <source>
        <dbReference type="ARBA" id="ARBA00023002"/>
    </source>
</evidence>
<dbReference type="PANTHER" id="PTHR43741">
    <property type="entry name" value="FMN-DEPENDENT NADH-AZOREDUCTASE 1"/>
    <property type="match status" value="1"/>
</dbReference>
<dbReference type="InterPro" id="IPR003680">
    <property type="entry name" value="Flavodoxin_fold"/>
</dbReference>
<evidence type="ECO:0000256" key="5">
    <source>
        <dbReference type="ARBA" id="ARBA00048542"/>
    </source>
</evidence>
<evidence type="ECO:0000313" key="8">
    <source>
        <dbReference type="EMBL" id="SIT34720.1"/>
    </source>
</evidence>
<keyword evidence="9" id="KW-1185">Reference proteome</keyword>
<reference evidence="9" key="1">
    <citation type="submission" date="2017-01" db="EMBL/GenBank/DDBJ databases">
        <authorList>
            <person name="Varghese N."/>
            <person name="Submissions S."/>
        </authorList>
    </citation>
    <scope>NUCLEOTIDE SEQUENCE [LARGE SCALE GENOMIC DNA]</scope>
    <source>
        <strain evidence="9">DSM 21054</strain>
    </source>
</reference>
<keyword evidence="3 6" id="KW-0560">Oxidoreductase</keyword>